<evidence type="ECO:0000313" key="4">
    <source>
        <dbReference type="EMBL" id="CAD6198960.1"/>
    </source>
</evidence>
<dbReference type="SMART" id="SM00054">
    <property type="entry name" value="EFh"/>
    <property type="match status" value="2"/>
</dbReference>
<comment type="caution">
    <text evidence="4">The sequence shown here is derived from an EMBL/GenBank/DDBJ whole genome shotgun (WGS) entry which is preliminary data.</text>
</comment>
<dbReference type="InterPro" id="IPR050230">
    <property type="entry name" value="CALM/Myosin/TropC-like"/>
</dbReference>
<dbReference type="PANTHER" id="PTHR23048">
    <property type="entry name" value="MYOSIN LIGHT CHAIN 1, 3"/>
    <property type="match status" value="1"/>
</dbReference>
<dbReference type="Proteomes" id="UP000835052">
    <property type="component" value="Unassembled WGS sequence"/>
</dbReference>
<dbReference type="CDD" id="cd00051">
    <property type="entry name" value="EFh"/>
    <property type="match status" value="1"/>
</dbReference>
<protein>
    <recommendedName>
        <fullName evidence="3">EF-hand domain-containing protein</fullName>
    </recommendedName>
</protein>
<dbReference type="FunFam" id="1.10.238.10:FF:000001">
    <property type="entry name" value="Calmodulin 1"/>
    <property type="match status" value="1"/>
</dbReference>
<dbReference type="OrthoDB" id="343296at2759"/>
<keyword evidence="1" id="KW-0677">Repeat</keyword>
<keyword evidence="5" id="KW-1185">Reference proteome</keyword>
<dbReference type="EMBL" id="CAJGYM010000145">
    <property type="protein sequence ID" value="CAD6198960.1"/>
    <property type="molecule type" value="Genomic_DNA"/>
</dbReference>
<evidence type="ECO:0000256" key="1">
    <source>
        <dbReference type="ARBA" id="ARBA00022737"/>
    </source>
</evidence>
<organism evidence="4 5">
    <name type="scientific">Caenorhabditis auriculariae</name>
    <dbReference type="NCBI Taxonomy" id="2777116"/>
    <lineage>
        <taxon>Eukaryota</taxon>
        <taxon>Metazoa</taxon>
        <taxon>Ecdysozoa</taxon>
        <taxon>Nematoda</taxon>
        <taxon>Chromadorea</taxon>
        <taxon>Rhabditida</taxon>
        <taxon>Rhabditina</taxon>
        <taxon>Rhabditomorpha</taxon>
        <taxon>Rhabditoidea</taxon>
        <taxon>Rhabditidae</taxon>
        <taxon>Peloderinae</taxon>
        <taxon>Caenorhabditis</taxon>
    </lineage>
</organism>
<dbReference type="InterPro" id="IPR002048">
    <property type="entry name" value="EF_hand_dom"/>
</dbReference>
<name>A0A8S1HR21_9PELO</name>
<dbReference type="SUPFAM" id="SSF47473">
    <property type="entry name" value="EF-hand"/>
    <property type="match status" value="1"/>
</dbReference>
<dbReference type="PROSITE" id="PS50222">
    <property type="entry name" value="EF_HAND_2"/>
    <property type="match status" value="1"/>
</dbReference>
<keyword evidence="2" id="KW-0106">Calcium</keyword>
<feature type="domain" description="EF-hand" evidence="3">
    <location>
        <begin position="93"/>
        <end position="128"/>
    </location>
</feature>
<dbReference type="Pfam" id="PF13499">
    <property type="entry name" value="EF-hand_7"/>
    <property type="match status" value="1"/>
</dbReference>
<dbReference type="InterPro" id="IPR011992">
    <property type="entry name" value="EF-hand-dom_pair"/>
</dbReference>
<dbReference type="PANTHER" id="PTHR23048:SF59">
    <property type="entry name" value="EF-HAND SUPERFAMILY PROTEIN"/>
    <property type="match status" value="1"/>
</dbReference>
<reference evidence="4" key="1">
    <citation type="submission" date="2020-10" db="EMBL/GenBank/DDBJ databases">
        <authorList>
            <person name="Kikuchi T."/>
        </authorList>
    </citation>
    <scope>NUCLEOTIDE SEQUENCE</scope>
    <source>
        <strain evidence="4">NKZ352</strain>
    </source>
</reference>
<dbReference type="GO" id="GO:0016460">
    <property type="term" value="C:myosin II complex"/>
    <property type="evidence" value="ECO:0007669"/>
    <property type="project" value="TreeGrafter"/>
</dbReference>
<dbReference type="GO" id="GO:0005509">
    <property type="term" value="F:calcium ion binding"/>
    <property type="evidence" value="ECO:0007669"/>
    <property type="project" value="InterPro"/>
</dbReference>
<dbReference type="AlphaFoldDB" id="A0A8S1HR21"/>
<evidence type="ECO:0000313" key="5">
    <source>
        <dbReference type="Proteomes" id="UP000835052"/>
    </source>
</evidence>
<dbReference type="Gene3D" id="1.10.238.10">
    <property type="entry name" value="EF-hand"/>
    <property type="match status" value="2"/>
</dbReference>
<accession>A0A8S1HR21</accession>
<evidence type="ECO:0000259" key="3">
    <source>
        <dbReference type="PROSITE" id="PS50222"/>
    </source>
</evidence>
<proteinExistence type="predicted"/>
<sequence length="164" mass="18512">MTAKAVPVSRVEIEKAFTAICEPKNQGLVRLDQLKLILRALGFDPRNTEVEEMTRRIRDGRKNLLSWHGEEDFMDVDELAAVLQKPDGESEDKVTAEMRSAFKLFDREGKGYITMENLQAVANELGEQLPVAELREMIAEAGGDSSARVAESQFFEIMKKTCLY</sequence>
<evidence type="ECO:0000256" key="2">
    <source>
        <dbReference type="ARBA" id="ARBA00022837"/>
    </source>
</evidence>
<gene>
    <name evidence="4" type="ORF">CAUJ_LOCUS14865</name>
</gene>